<dbReference type="Proteomes" id="UP000051335">
    <property type="component" value="Unassembled WGS sequence"/>
</dbReference>
<comment type="caution">
    <text evidence="2">The sequence shown here is derived from an EMBL/GenBank/DDBJ whole genome shotgun (WGS) entry which is preliminary data.</text>
</comment>
<feature type="region of interest" description="Disordered" evidence="1">
    <location>
        <begin position="25"/>
        <end position="45"/>
    </location>
</feature>
<protein>
    <submittedName>
        <fullName evidence="2">Uncharacterized protein</fullName>
    </submittedName>
</protein>
<organism evidence="2 3">
    <name type="scientific">Pseudomonas syringae pv. coryli</name>
    <dbReference type="NCBI Taxonomy" id="317659"/>
    <lineage>
        <taxon>Bacteria</taxon>
        <taxon>Pseudomonadati</taxon>
        <taxon>Pseudomonadota</taxon>
        <taxon>Gammaproteobacteria</taxon>
        <taxon>Pseudomonadales</taxon>
        <taxon>Pseudomonadaceae</taxon>
        <taxon>Pseudomonas</taxon>
    </lineage>
</organism>
<sequence length="198" mass="21768">MMADKRTQGVVERLSTMITASTNAPSARFTGAPKSGALKPPPRSVTPTLIRLTPINVMTIPVTSGVMTLRSWLMQRLSAICTSAPKKHTPKIIAMMSSGLPPRCLTRKPADNTAPRNAKLVPCRQIMPAPIPNGRRAWMNVPVPETIKAMLIRYGMYWVRPRVEPMIRGGVMIPTKLARTCWNAAKMAVQGLGRSFRP</sequence>
<dbReference type="AlphaFoldDB" id="A0A0P9MHD1"/>
<evidence type="ECO:0000256" key="1">
    <source>
        <dbReference type="SAM" id="MobiDB-lite"/>
    </source>
</evidence>
<reference evidence="2 3" key="1">
    <citation type="submission" date="2015-09" db="EMBL/GenBank/DDBJ databases">
        <title>Genome announcement of multiple Pseudomonas syringae strains.</title>
        <authorList>
            <person name="Thakur S."/>
            <person name="Wang P.W."/>
            <person name="Gong Y."/>
            <person name="Weir B.S."/>
            <person name="Guttman D.S."/>
        </authorList>
    </citation>
    <scope>NUCLEOTIDE SEQUENCE [LARGE SCALE GENOMIC DNA]</scope>
    <source>
        <strain evidence="2 3">ICMP17001</strain>
    </source>
</reference>
<gene>
    <name evidence="2" type="ORF">ALO75_200067</name>
</gene>
<accession>A0A0P9MHD1</accession>
<keyword evidence="3" id="KW-1185">Reference proteome</keyword>
<evidence type="ECO:0000313" key="3">
    <source>
        <dbReference type="Proteomes" id="UP000051335"/>
    </source>
</evidence>
<proteinExistence type="predicted"/>
<dbReference type="EMBL" id="LJQC01001061">
    <property type="protein sequence ID" value="KPW87951.1"/>
    <property type="molecule type" value="Genomic_DNA"/>
</dbReference>
<evidence type="ECO:0000313" key="2">
    <source>
        <dbReference type="EMBL" id="KPW87951.1"/>
    </source>
</evidence>
<name>A0A0P9MHD1_9PSED</name>